<evidence type="ECO:0000313" key="4">
    <source>
        <dbReference type="Proteomes" id="UP001139103"/>
    </source>
</evidence>
<dbReference type="EMBL" id="JAJKFT010000010">
    <property type="protein sequence ID" value="MCC9632275.1"/>
    <property type="molecule type" value="Genomic_DNA"/>
</dbReference>
<gene>
    <name evidence="3" type="ORF">LOC68_28105</name>
</gene>
<dbReference type="Proteomes" id="UP001139103">
    <property type="component" value="Unassembled WGS sequence"/>
</dbReference>
<evidence type="ECO:0000256" key="1">
    <source>
        <dbReference type="SAM" id="MobiDB-lite"/>
    </source>
</evidence>
<proteinExistence type="predicted"/>
<protein>
    <submittedName>
        <fullName evidence="3">Uncharacterized protein</fullName>
    </submittedName>
</protein>
<dbReference type="RefSeq" id="WP_230225131.1">
    <property type="nucleotide sequence ID" value="NZ_JAJKFT010000010.1"/>
</dbReference>
<name>A0A9X1SIG4_9BACT</name>
<feature type="region of interest" description="Disordered" evidence="1">
    <location>
        <begin position="1"/>
        <end position="20"/>
    </location>
</feature>
<accession>A0A9X1SIG4</accession>
<keyword evidence="2" id="KW-0472">Membrane</keyword>
<feature type="transmembrane region" description="Helical" evidence="2">
    <location>
        <begin position="27"/>
        <end position="48"/>
    </location>
</feature>
<sequence>MMNNESEFVQALPPEPKKRKSSSRIPLIAIGVFSSLMLLCCGFCGFAIRDGVAEDAEMVRAAIETDETLLAEIGSIESIAFSWGDSFNTGNGVKVFDVSGTKGSGQLHADMLGPFLVSVELKKEGQSWDLIIIPEDDPRLNQVVLDAIQTSPALEKKIGPVQTAKVDWRPTQQLAEEEGDDDLYVVQVSGEKGTAEVVARIDLLDDRVIWAKLRDGEEEMIYKSPQRSRSK</sequence>
<organism evidence="3 4">
    <name type="scientific">Blastopirellula sediminis</name>
    <dbReference type="NCBI Taxonomy" id="2894196"/>
    <lineage>
        <taxon>Bacteria</taxon>
        <taxon>Pseudomonadati</taxon>
        <taxon>Planctomycetota</taxon>
        <taxon>Planctomycetia</taxon>
        <taxon>Pirellulales</taxon>
        <taxon>Pirellulaceae</taxon>
        <taxon>Blastopirellula</taxon>
    </lineage>
</organism>
<evidence type="ECO:0000256" key="2">
    <source>
        <dbReference type="SAM" id="Phobius"/>
    </source>
</evidence>
<keyword evidence="2" id="KW-0812">Transmembrane</keyword>
<evidence type="ECO:0000313" key="3">
    <source>
        <dbReference type="EMBL" id="MCC9632275.1"/>
    </source>
</evidence>
<reference evidence="3" key="1">
    <citation type="submission" date="2021-11" db="EMBL/GenBank/DDBJ databases">
        <title>Genome sequence.</title>
        <authorList>
            <person name="Sun Q."/>
        </authorList>
    </citation>
    <scope>NUCLEOTIDE SEQUENCE</scope>
    <source>
        <strain evidence="3">JC732</strain>
    </source>
</reference>
<dbReference type="AlphaFoldDB" id="A0A9X1SIG4"/>
<keyword evidence="4" id="KW-1185">Reference proteome</keyword>
<keyword evidence="2" id="KW-1133">Transmembrane helix</keyword>
<comment type="caution">
    <text evidence="3">The sequence shown here is derived from an EMBL/GenBank/DDBJ whole genome shotgun (WGS) entry which is preliminary data.</text>
</comment>